<feature type="domain" description="Putative restriction endonuclease" evidence="2">
    <location>
        <begin position="106"/>
        <end position="210"/>
    </location>
</feature>
<accession>A0A915ZCE9</accession>
<evidence type="ECO:0000313" key="3">
    <source>
        <dbReference type="EMBL" id="CAB5369504.1"/>
    </source>
</evidence>
<gene>
    <name evidence="3" type="ORF">CHRIB12_LOCUS12218</name>
</gene>
<dbReference type="InterPro" id="IPR008538">
    <property type="entry name" value="Uma2"/>
</dbReference>
<name>A0A915ZCE9_9GLOM</name>
<dbReference type="Pfam" id="PF05685">
    <property type="entry name" value="Uma2"/>
    <property type="match status" value="1"/>
</dbReference>
<evidence type="ECO:0000313" key="4">
    <source>
        <dbReference type="Proteomes" id="UP000684084"/>
    </source>
</evidence>
<dbReference type="AlphaFoldDB" id="A0A915ZCE9"/>
<feature type="region of interest" description="Disordered" evidence="1">
    <location>
        <begin position="1"/>
        <end position="57"/>
    </location>
</feature>
<dbReference type="EMBL" id="CAGKOT010000026">
    <property type="protein sequence ID" value="CAB5369504.1"/>
    <property type="molecule type" value="Genomic_DNA"/>
</dbReference>
<dbReference type="Proteomes" id="UP000684084">
    <property type="component" value="Unassembled WGS sequence"/>
</dbReference>
<reference evidence="3" key="1">
    <citation type="submission" date="2020-05" db="EMBL/GenBank/DDBJ databases">
        <authorList>
            <person name="Rincon C."/>
            <person name="Sanders R I."/>
            <person name="Robbins C."/>
            <person name="Chaturvedi A."/>
        </authorList>
    </citation>
    <scope>NUCLEOTIDE SEQUENCE</scope>
    <source>
        <strain evidence="3">CHB12</strain>
    </source>
</reference>
<dbReference type="VEuPathDB" id="FungiDB:RhiirFUN_007420"/>
<organism evidence="3 4">
    <name type="scientific">Rhizophagus irregularis</name>
    <dbReference type="NCBI Taxonomy" id="588596"/>
    <lineage>
        <taxon>Eukaryota</taxon>
        <taxon>Fungi</taxon>
        <taxon>Fungi incertae sedis</taxon>
        <taxon>Mucoromycota</taxon>
        <taxon>Glomeromycotina</taxon>
        <taxon>Glomeromycetes</taxon>
        <taxon>Glomerales</taxon>
        <taxon>Glomeraceae</taxon>
        <taxon>Rhizophagus</taxon>
    </lineage>
</organism>
<protein>
    <recommendedName>
        <fullName evidence="2">Putative restriction endonuclease domain-containing protein</fullName>
    </recommendedName>
</protein>
<proteinExistence type="predicted"/>
<feature type="compositionally biased region" description="Low complexity" evidence="1">
    <location>
        <begin position="24"/>
        <end position="56"/>
    </location>
</feature>
<evidence type="ECO:0000256" key="1">
    <source>
        <dbReference type="SAM" id="MobiDB-lite"/>
    </source>
</evidence>
<feature type="region of interest" description="Disordered" evidence="1">
    <location>
        <begin position="165"/>
        <end position="193"/>
    </location>
</feature>
<sequence length="346" mass="38327">MASNYRNNTDDSGVRYFPYRVTRSQSNQQSSQLTSQSSDSGQLSSQSSQPTRPPTRLHLSSAAIESAREKLLTFQKAREEGEEVEEEEEEGYTGSREITIKENVSLEEYLRYRENNVHASVRMYLWDGKIIIYEVPSTPHAEVTGEIIGMLAAWNRQDFRYGTEANTNLGQGRNKEPDAYVRPKHRNPPPQGALAADIYGNPFPTMMIEIGLAIKIFGVRTNALANTSTIALIAALYLRTSPTPLIPTSVISFGTANPDINTENYITGQMGVPPGSFIGVGRPDPNNNNINFPPCNAANIPTYIMNIPGTELYNGVPQNNLPVGFAAGYNLDLWELQVLVREAMHI</sequence>
<comment type="caution">
    <text evidence="3">The sequence shown here is derived from an EMBL/GenBank/DDBJ whole genome shotgun (WGS) entry which is preliminary data.</text>
</comment>
<evidence type="ECO:0000259" key="2">
    <source>
        <dbReference type="Pfam" id="PF05685"/>
    </source>
</evidence>
<dbReference type="OrthoDB" id="2307807at2759"/>